<feature type="coiled-coil region" evidence="1">
    <location>
        <begin position="391"/>
        <end position="436"/>
    </location>
</feature>
<feature type="coiled-coil region" evidence="1">
    <location>
        <begin position="90"/>
        <end position="124"/>
    </location>
</feature>
<keyword evidence="1" id="KW-0175">Coiled coil</keyword>
<reference evidence="3" key="1">
    <citation type="journal article" date="2014" name="Genome Biol. Evol.">
        <title>Gene Loss Rather Than Gene Gain Is Associated with a Host Jump from Monocots to Dicots in the Smut Fungus Melanopsichium pennsylvanicum.</title>
        <authorList>
            <person name="Sharma R."/>
            <person name="Mishra B."/>
            <person name="Runge F."/>
            <person name="Thines M."/>
        </authorList>
    </citation>
    <scope>NUCLEOTIDE SEQUENCE</scope>
    <source>
        <strain evidence="3">4</strain>
    </source>
</reference>
<feature type="region of interest" description="Disordered" evidence="2">
    <location>
        <begin position="1"/>
        <end position="50"/>
    </location>
</feature>
<dbReference type="PANTHER" id="PTHR23159:SF31">
    <property type="entry name" value="CENTROSOME-ASSOCIATED PROTEIN CEP250 ISOFORM X1"/>
    <property type="match status" value="1"/>
</dbReference>
<evidence type="ECO:0000256" key="1">
    <source>
        <dbReference type="SAM" id="Coils"/>
    </source>
</evidence>
<evidence type="ECO:0000256" key="2">
    <source>
        <dbReference type="SAM" id="MobiDB-lite"/>
    </source>
</evidence>
<proteinExistence type="predicted"/>
<feature type="coiled-coil region" evidence="1">
    <location>
        <begin position="273"/>
        <end position="358"/>
    </location>
</feature>
<feature type="region of interest" description="Disordered" evidence="2">
    <location>
        <begin position="785"/>
        <end position="806"/>
    </location>
</feature>
<name>A0A077R241_9BASI</name>
<feature type="coiled-coil region" evidence="1">
    <location>
        <begin position="464"/>
        <end position="519"/>
    </location>
</feature>
<dbReference type="EMBL" id="HG529562">
    <property type="protein sequence ID" value="CDI52981.1"/>
    <property type="molecule type" value="Genomic_DNA"/>
</dbReference>
<accession>A0A077R241</accession>
<dbReference type="Gene3D" id="1.20.120.330">
    <property type="entry name" value="Nucleotidyltransferases domain 2"/>
    <property type="match status" value="1"/>
</dbReference>
<protein>
    <submittedName>
        <fullName evidence="3">Uncharacterized protein</fullName>
    </submittedName>
</protein>
<feature type="coiled-coil region" evidence="1">
    <location>
        <begin position="603"/>
        <end position="688"/>
    </location>
</feature>
<sequence length="1124" mass="125303">MFSKAPRFQQYPPSDIPGPNTYDPTEPQPHWKQGVYPDRPATMSRKPLTQSAPAPALISVVRRPLGPSTKSNLVPVATSATAPANAVKTQIKLEDRLSKAEAKIHDLQREKTTVQNELGDLHTELRLAAHREAKLKHSLDKWEKSHVSLKEKSSKFADLQARLGELHKVHEESKARRQKEIDELTDKLRKEEDKRRHDFAEVRHSLAGEKAKTQSYEAKCSAIEAELEHFRMQASASSDILNQKQALIDELQAQRNSDQIIAIDAQKYARKIETQLNEQIEQLRAQISTKTDEAARTALEQQAASEAARSDLQAELEELLEEADQVEQLHAHNLAIVAKAVSQQVDALQQQLRLEKDKLRFKWHRNASERITQETLAGERASQIHELVAVVKQVQDDRDSAKQLVSTLQSDLVSIIAELNAERRLASLLIQQQEDQQQQRVNANSDCGQHPELTPAFECDDATISLLRSDLDDTKARIALLQEEAEELSARLIHRSTEAKAAEEALISARAQIANLEVSVAAKAREVDSLVSQLSELEPLRRRLASALEDASTARKEAQSHIESSRSLSTSLQNARVAEKAWRDDRDQMAAQLDQALHFEALYHELAHEMKHLIERNALAEEEKATLSALNSELLSHNNPMQKIMYMDRVRHELDDVKQENLSLRLQLERMEEENQMLGKELRAYKAVDVPLSQRPRAEVTRVLRAADHEGLLRQVSGSVGYQPEQRQDRSSMPAEQARAMVSTPVRSGLGVAASKTPFTAYRPKFTAVPLQPDLEETLQVDNRKHEGQKVEEHNAGGQALPHPPLPVDTGLSLKKRRSYGNLSVHAAQDFSQTEQHEVEDDTLLPLRAVDVSDDEYIEPEVAVKRNRPRATLVNSGALRVGPSSQPSSIPISSTAPTAVNSISATTATSLNGTGTRRLSLTTSSLGVKARRVSELVRASTPPLASVADFSNLETPNNNLVDAALPSPSAYGLADWTATDETSHVPGLNPHRGFESIPHSTPLAVPNNSARFRNSRYSGAQRVPLSNTNDIPRARERKGLMPEGKRNGAALVAVIEANSQVVYEDEHDSFQKGWLYDDDQQQVNLPDFSIENKHVVKKQQKQKLKARGSIKFVKSGPITRTLFR</sequence>
<feature type="compositionally biased region" description="Basic and acidic residues" evidence="2">
    <location>
        <begin position="785"/>
        <end position="795"/>
    </location>
</feature>
<evidence type="ECO:0000313" key="3">
    <source>
        <dbReference type="EMBL" id="CDI52981.1"/>
    </source>
</evidence>
<dbReference type="AlphaFoldDB" id="A0A077R241"/>
<organism evidence="3">
    <name type="scientific">Melanopsichium pennsylvanicum 4</name>
    <dbReference type="NCBI Taxonomy" id="1398559"/>
    <lineage>
        <taxon>Eukaryota</taxon>
        <taxon>Fungi</taxon>
        <taxon>Dikarya</taxon>
        <taxon>Basidiomycota</taxon>
        <taxon>Ustilaginomycotina</taxon>
        <taxon>Ustilaginomycetes</taxon>
        <taxon>Ustilaginales</taxon>
        <taxon>Ustilaginaceae</taxon>
        <taxon>Melanopsichium</taxon>
    </lineage>
</organism>
<dbReference type="PANTHER" id="PTHR23159">
    <property type="entry name" value="CENTROSOMAL PROTEIN 2"/>
    <property type="match status" value="1"/>
</dbReference>